<comment type="caution">
    <text evidence="2">The sequence shown here is derived from an EMBL/GenBank/DDBJ whole genome shotgun (WGS) entry which is preliminary data.</text>
</comment>
<name>A0A5J4WLM7_9EUKA</name>
<evidence type="ECO:0000313" key="2">
    <source>
        <dbReference type="EMBL" id="KAA6395771.1"/>
    </source>
</evidence>
<protein>
    <submittedName>
        <fullName evidence="2">Uncharacterized protein</fullName>
    </submittedName>
</protein>
<sequence length="533" mass="60737">MTNKPNTKDRLFLPTQGQATLHTQQLIQPATIIQPGAQEINLFSTEYEILSQNAEASRSQLVTPATNAQLVARAAVEFIAGQSVDQIQLWMNVTTQAQLEDYTIRSHLTADLIHRPATPILETDLPANTKNLDKIFHNLQSQFIVAWRLVVLVLTLVLDSQPRENFMDVLNLLAWLWHLGERADNVDQYSRKLGVTHAGNGHGPTQNREKFTNAVQSDKYAPDHYQTRPNTSHDLTRMLGRAPNVQLVNPIATDLIRPGLLNFPTQEEINAQHSIFPYQLQTGSFGIQQQGPFDPFNIQQPFPQAPQAQNCFAGPQQIIIHLGIKSISIDQLLGIIHPNSSNTIVIAITVLATDPVAIPVTRDIVGLTVVPVQHPVQPVQSAQMFQQERGRDMERHQTHYIQMDVSWARSPPSPNVNTQIGERLKRQFPRLKERISKDLVQQHRTAQDQEGYDLVDQKSRHSDPPPAGYAERNVQIRPFIEAHNRGHRFYIHEYQAFWKEYCYKLFKRRPQQSDMRKDTPSSPFMRHDNDKND</sequence>
<dbReference type="AlphaFoldDB" id="A0A5J4WLM7"/>
<feature type="compositionally biased region" description="Basic and acidic residues" evidence="1">
    <location>
        <begin position="514"/>
        <end position="533"/>
    </location>
</feature>
<evidence type="ECO:0000256" key="1">
    <source>
        <dbReference type="SAM" id="MobiDB-lite"/>
    </source>
</evidence>
<feature type="region of interest" description="Disordered" evidence="1">
    <location>
        <begin position="509"/>
        <end position="533"/>
    </location>
</feature>
<accession>A0A5J4WLM7</accession>
<gene>
    <name evidence="2" type="ORF">EZS28_008703</name>
</gene>
<organism evidence="2 3">
    <name type="scientific">Streblomastix strix</name>
    <dbReference type="NCBI Taxonomy" id="222440"/>
    <lineage>
        <taxon>Eukaryota</taxon>
        <taxon>Metamonada</taxon>
        <taxon>Preaxostyla</taxon>
        <taxon>Oxymonadida</taxon>
        <taxon>Streblomastigidae</taxon>
        <taxon>Streblomastix</taxon>
    </lineage>
</organism>
<feature type="region of interest" description="Disordered" evidence="1">
    <location>
        <begin position="441"/>
        <end position="473"/>
    </location>
</feature>
<dbReference type="EMBL" id="SNRW01001596">
    <property type="protein sequence ID" value="KAA6395771.1"/>
    <property type="molecule type" value="Genomic_DNA"/>
</dbReference>
<evidence type="ECO:0000313" key="3">
    <source>
        <dbReference type="Proteomes" id="UP000324800"/>
    </source>
</evidence>
<dbReference type="Proteomes" id="UP000324800">
    <property type="component" value="Unassembled WGS sequence"/>
</dbReference>
<proteinExistence type="predicted"/>
<reference evidence="2 3" key="1">
    <citation type="submission" date="2019-03" db="EMBL/GenBank/DDBJ databases">
        <title>Single cell metagenomics reveals metabolic interactions within the superorganism composed of flagellate Streblomastix strix and complex community of Bacteroidetes bacteria on its surface.</title>
        <authorList>
            <person name="Treitli S.C."/>
            <person name="Kolisko M."/>
            <person name="Husnik F."/>
            <person name="Keeling P."/>
            <person name="Hampl V."/>
        </authorList>
    </citation>
    <scope>NUCLEOTIDE SEQUENCE [LARGE SCALE GENOMIC DNA]</scope>
    <source>
        <strain evidence="2">ST1C</strain>
    </source>
</reference>